<evidence type="ECO:0000256" key="2">
    <source>
        <dbReference type="ARBA" id="ARBA00002451"/>
    </source>
</evidence>
<evidence type="ECO:0000256" key="3">
    <source>
        <dbReference type="ARBA" id="ARBA00004239"/>
    </source>
</evidence>
<dbReference type="PANTHER" id="PTHR14218:SF10">
    <property type="entry name" value="PEPTIDASE S53 DOMAIN-CONTAINING PROTEIN"/>
    <property type="match status" value="1"/>
</dbReference>
<comment type="caution">
    <text evidence="18">The sequence shown here is derived from an EMBL/GenBank/DDBJ whole genome shotgun (WGS) entry which is preliminary data.</text>
</comment>
<dbReference type="EC" id="3.4.14.10" evidence="4"/>
<dbReference type="EMBL" id="MU404361">
    <property type="protein sequence ID" value="KAI1609040.1"/>
    <property type="molecule type" value="Genomic_DNA"/>
</dbReference>
<keyword evidence="8 16" id="KW-0732">Signal</keyword>
<dbReference type="AlphaFoldDB" id="A0AAN6I9Q0"/>
<dbReference type="PROSITE" id="PS51695">
    <property type="entry name" value="SEDOLISIN"/>
    <property type="match status" value="1"/>
</dbReference>
<dbReference type="GO" id="GO:0008240">
    <property type="term" value="F:tripeptidyl-peptidase activity"/>
    <property type="evidence" value="ECO:0007669"/>
    <property type="project" value="UniProtKB-EC"/>
</dbReference>
<keyword evidence="11 15" id="KW-0106">Calcium</keyword>
<dbReference type="FunFam" id="3.40.50.200:FF:000015">
    <property type="entry name" value="Tripeptidyl peptidase A"/>
    <property type="match status" value="1"/>
</dbReference>
<dbReference type="GO" id="GO:0046872">
    <property type="term" value="F:metal ion binding"/>
    <property type="evidence" value="ECO:0007669"/>
    <property type="project" value="UniProtKB-UniRule"/>
</dbReference>
<proteinExistence type="predicted"/>
<evidence type="ECO:0000259" key="17">
    <source>
        <dbReference type="PROSITE" id="PS51695"/>
    </source>
</evidence>
<feature type="active site" description="Charge relay system" evidence="15">
    <location>
        <position position="289"/>
    </location>
</feature>
<feature type="binding site" evidence="15">
    <location>
        <position position="577"/>
    </location>
    <ligand>
        <name>Ca(2+)</name>
        <dbReference type="ChEBI" id="CHEBI:29108"/>
    </ligand>
</feature>
<comment type="subcellular location">
    <subcellularLocation>
        <location evidence="3">Secreted</location>
        <location evidence="3">Extracellular space</location>
    </subcellularLocation>
</comment>
<evidence type="ECO:0000256" key="11">
    <source>
        <dbReference type="ARBA" id="ARBA00022837"/>
    </source>
</evidence>
<dbReference type="PANTHER" id="PTHR14218">
    <property type="entry name" value="PROTEASE S8 TRIPEPTIDYL PEPTIDASE I CLN2"/>
    <property type="match status" value="1"/>
</dbReference>
<evidence type="ECO:0000256" key="7">
    <source>
        <dbReference type="ARBA" id="ARBA00022723"/>
    </source>
</evidence>
<feature type="chain" id="PRO_5042935665" description="tripeptidyl-peptidase II" evidence="16">
    <location>
        <begin position="20"/>
        <end position="595"/>
    </location>
</feature>
<evidence type="ECO:0000313" key="19">
    <source>
        <dbReference type="Proteomes" id="UP001203852"/>
    </source>
</evidence>
<dbReference type="CDD" id="cd04056">
    <property type="entry name" value="Peptidases_S53"/>
    <property type="match status" value="1"/>
</dbReference>
<keyword evidence="12" id="KW-0843">Virulence</keyword>
<dbReference type="InterPro" id="IPR050819">
    <property type="entry name" value="Tripeptidyl-peptidase_I"/>
</dbReference>
<sequence length="595" mass="64532">MVSFKLFLLLCTYLGIVLSMLHDAPEVVESLPGIPKGWMQEMDEPAKNQVLVLQLAMDQPLLADFHQLIHNISTPAHPSYGNHLTKDEVDVWTQPTSGAGDQIIAWLKSKGVDGDTIKVSGHWITFNVTVSTADAILGTRFYSYRQKETTVIRTLQYSVPSNLRDMMKTIQPTTRFGSPKLQIRLDHDEQPLQISSSTLTTYNETFCNTTVTPACIRGLYQMSEFTPSANDTMLGISGFDGQVYYVDDLNMFISNLNPYLMGSLNITSINGGIANSEFNVNTSAEGNLDVQYAAALTGGTPITYYSTGGQAPIDPDLDQPVAANGTNEPYLNQLQYLIGLDDSILPGVLSTSYGEDEESVPYNYAVQVCNLFAQLTARGVSIIFSSGDTGVGSACRSNDGKNTLQFSPSFPATCPFVTAAGGTYGVDPEIAADFTSGGFSNYFPRPSWQDNTIYEYLNSIDDTNQGYFNTSGRAYPDVSAQSVRYLVWNDGEPDFVWGTSCAAPTFAAIISNLNSLRIKQGMPRLGFLNPWLYTSGNQGFTDITLGASRGCSGVDIYTGQPAGKIDNASWAAGPGWDPVSGWGTPNFAQLATMVA</sequence>
<evidence type="ECO:0000256" key="8">
    <source>
        <dbReference type="ARBA" id="ARBA00022729"/>
    </source>
</evidence>
<keyword evidence="19" id="KW-1185">Reference proteome</keyword>
<evidence type="ECO:0000256" key="9">
    <source>
        <dbReference type="ARBA" id="ARBA00022801"/>
    </source>
</evidence>
<keyword evidence="10 15" id="KW-0720">Serine protease</keyword>
<feature type="active site" description="Charge relay system" evidence="15">
    <location>
        <position position="500"/>
    </location>
</feature>
<dbReference type="SMART" id="SM00944">
    <property type="entry name" value="Pro-kuma_activ"/>
    <property type="match status" value="1"/>
</dbReference>
<dbReference type="GO" id="GO:0004252">
    <property type="term" value="F:serine-type endopeptidase activity"/>
    <property type="evidence" value="ECO:0007669"/>
    <property type="project" value="UniProtKB-UniRule"/>
</dbReference>
<feature type="domain" description="Peptidase S53" evidence="17">
    <location>
        <begin position="210"/>
        <end position="595"/>
    </location>
</feature>
<evidence type="ECO:0000256" key="1">
    <source>
        <dbReference type="ARBA" id="ARBA00001910"/>
    </source>
</evidence>
<feature type="signal peptide" evidence="16">
    <location>
        <begin position="1"/>
        <end position="19"/>
    </location>
</feature>
<evidence type="ECO:0000256" key="13">
    <source>
        <dbReference type="ARBA" id="ARBA00023145"/>
    </source>
</evidence>
<keyword evidence="7 15" id="KW-0479">Metal-binding</keyword>
<evidence type="ECO:0000256" key="16">
    <source>
        <dbReference type="SAM" id="SignalP"/>
    </source>
</evidence>
<evidence type="ECO:0000256" key="14">
    <source>
        <dbReference type="ARBA" id="ARBA00023180"/>
    </source>
</evidence>
<dbReference type="GO" id="GO:0006508">
    <property type="term" value="P:proteolysis"/>
    <property type="evidence" value="ECO:0007669"/>
    <property type="project" value="UniProtKB-KW"/>
</dbReference>
<comment type="function">
    <text evidence="2">Secreted tripeptidyl-peptidase which degrades proteins at acidic pHs and is involved in virulence.</text>
</comment>
<comment type="cofactor">
    <cofactor evidence="15">
        <name>Ca(2+)</name>
        <dbReference type="ChEBI" id="CHEBI:29108"/>
    </cofactor>
    <text evidence="15">Binds 1 Ca(2+) ion per subunit.</text>
</comment>
<dbReference type="Proteomes" id="UP001203852">
    <property type="component" value="Unassembled WGS sequence"/>
</dbReference>
<dbReference type="CDD" id="cd11377">
    <property type="entry name" value="Pro-peptidase_S53"/>
    <property type="match status" value="1"/>
</dbReference>
<feature type="active site" description="Charge relay system" evidence="15">
    <location>
        <position position="285"/>
    </location>
</feature>
<dbReference type="InterPro" id="IPR036852">
    <property type="entry name" value="Peptidase_S8/S53_dom_sf"/>
</dbReference>
<dbReference type="Gene3D" id="3.40.50.200">
    <property type="entry name" value="Peptidase S8/S53 domain"/>
    <property type="match status" value="1"/>
</dbReference>
<evidence type="ECO:0000256" key="4">
    <source>
        <dbReference type="ARBA" id="ARBA00012462"/>
    </source>
</evidence>
<feature type="binding site" evidence="15">
    <location>
        <position position="575"/>
    </location>
    <ligand>
        <name>Ca(2+)</name>
        <dbReference type="ChEBI" id="CHEBI:29108"/>
    </ligand>
</feature>
<evidence type="ECO:0000256" key="12">
    <source>
        <dbReference type="ARBA" id="ARBA00023026"/>
    </source>
</evidence>
<accession>A0AAN6I9Q0</accession>
<evidence type="ECO:0000256" key="10">
    <source>
        <dbReference type="ARBA" id="ARBA00022825"/>
    </source>
</evidence>
<keyword evidence="13" id="KW-0865">Zymogen</keyword>
<name>A0AAN6I9Q0_9EURO</name>
<dbReference type="GO" id="GO:0005576">
    <property type="term" value="C:extracellular region"/>
    <property type="evidence" value="ECO:0007669"/>
    <property type="project" value="UniProtKB-SubCell"/>
</dbReference>
<gene>
    <name evidence="18" type="ORF">EDD36DRAFT_422748</name>
</gene>
<organism evidence="18 19">
    <name type="scientific">Exophiala viscosa</name>
    <dbReference type="NCBI Taxonomy" id="2486360"/>
    <lineage>
        <taxon>Eukaryota</taxon>
        <taxon>Fungi</taxon>
        <taxon>Dikarya</taxon>
        <taxon>Ascomycota</taxon>
        <taxon>Pezizomycotina</taxon>
        <taxon>Eurotiomycetes</taxon>
        <taxon>Chaetothyriomycetidae</taxon>
        <taxon>Chaetothyriales</taxon>
        <taxon>Herpotrichiellaceae</taxon>
        <taxon>Exophiala</taxon>
    </lineage>
</organism>
<keyword evidence="6 15" id="KW-0645">Protease</keyword>
<reference evidence="18" key="1">
    <citation type="journal article" date="2022" name="bioRxiv">
        <title>Deciphering the potential niche of two novel black yeast fungi from a biological soil crust based on their genomes, phenotypes, and melanin regulation.</title>
        <authorList>
            <consortium name="DOE Joint Genome Institute"/>
            <person name="Carr E.C."/>
            <person name="Barton Q."/>
            <person name="Grambo S."/>
            <person name="Sullivan M."/>
            <person name="Renfro C.M."/>
            <person name="Kuo A."/>
            <person name="Pangilinan J."/>
            <person name="Lipzen A."/>
            <person name="Keymanesh K."/>
            <person name="Savage E."/>
            <person name="Barry K."/>
            <person name="Grigoriev I.V."/>
            <person name="Riekhof W.R."/>
            <person name="Harris S.S."/>
        </authorList>
    </citation>
    <scope>NUCLEOTIDE SEQUENCE</scope>
    <source>
        <strain evidence="18">JF 03-4F</strain>
    </source>
</reference>
<dbReference type="SUPFAM" id="SSF54897">
    <property type="entry name" value="Protease propeptides/inhibitors"/>
    <property type="match status" value="1"/>
</dbReference>
<comment type="catalytic activity">
    <reaction evidence="1">
        <text>Release of an N-terminal tripeptide from a polypeptide.</text>
        <dbReference type="EC" id="3.4.14.10"/>
    </reaction>
</comment>
<keyword evidence="14" id="KW-0325">Glycoprotein</keyword>
<dbReference type="Pfam" id="PF09286">
    <property type="entry name" value="Pro-kuma_activ"/>
    <property type="match status" value="1"/>
</dbReference>
<protein>
    <recommendedName>
        <fullName evidence="4">tripeptidyl-peptidase II</fullName>
        <ecNumber evidence="4">3.4.14.10</ecNumber>
    </recommendedName>
</protein>
<dbReference type="SUPFAM" id="SSF52743">
    <property type="entry name" value="Subtilisin-like"/>
    <property type="match status" value="1"/>
</dbReference>
<feature type="binding site" evidence="15">
    <location>
        <position position="543"/>
    </location>
    <ligand>
        <name>Ca(2+)</name>
        <dbReference type="ChEBI" id="CHEBI:29108"/>
    </ligand>
</feature>
<keyword evidence="5" id="KW-0964">Secreted</keyword>
<evidence type="ECO:0000256" key="15">
    <source>
        <dbReference type="PROSITE-ProRule" id="PRU01032"/>
    </source>
</evidence>
<evidence type="ECO:0000256" key="5">
    <source>
        <dbReference type="ARBA" id="ARBA00022525"/>
    </source>
</evidence>
<feature type="binding site" evidence="15">
    <location>
        <position position="542"/>
    </location>
    <ligand>
        <name>Ca(2+)</name>
        <dbReference type="ChEBI" id="CHEBI:29108"/>
    </ligand>
</feature>
<dbReference type="InterPro" id="IPR015366">
    <property type="entry name" value="S53_propep"/>
</dbReference>
<evidence type="ECO:0000256" key="6">
    <source>
        <dbReference type="ARBA" id="ARBA00022670"/>
    </source>
</evidence>
<evidence type="ECO:0000313" key="18">
    <source>
        <dbReference type="EMBL" id="KAI1609040.1"/>
    </source>
</evidence>
<keyword evidence="9 15" id="KW-0378">Hydrolase</keyword>
<dbReference type="InterPro" id="IPR030400">
    <property type="entry name" value="Sedolisin_dom"/>
</dbReference>